<name>A0A512N6D2_9HYPH</name>
<protein>
    <submittedName>
        <fullName evidence="3">Hydrolase</fullName>
    </submittedName>
</protein>
<evidence type="ECO:0000259" key="2">
    <source>
        <dbReference type="Pfam" id="PF00561"/>
    </source>
</evidence>
<keyword evidence="4" id="KW-1185">Reference proteome</keyword>
<sequence length="256" mass="27107">MSIAYLEKGQGTPLVLLHGIGSAARSFAAQLDAFSSHWRVLAWDAPGYGASEALPMAHPTAADYAAALERFLRERGVSEFHLLGHSLGCLMAAAFAARHPGRVRSLTLCSIAGGHSHLPEAERRKLLDQRLQDVASLGPQGMAEKRAPRLLGPAAPPEALAKLVDTMGSVHPDGYAQAARMLSTGDIVADITRLPAAMPGQVIFGDADVITPPARNREIAGHWPGATVHVIAGAGHALYLEQPQAFNALLADFLER</sequence>
<accession>A0A512N6D2</accession>
<dbReference type="PANTHER" id="PTHR43798:SF31">
    <property type="entry name" value="AB HYDROLASE SUPERFAMILY PROTEIN YCLE"/>
    <property type="match status" value="1"/>
</dbReference>
<reference evidence="3 4" key="1">
    <citation type="submission" date="2019-07" db="EMBL/GenBank/DDBJ databases">
        <title>Whole genome shotgun sequence of Reyranella soli NBRC 108950.</title>
        <authorList>
            <person name="Hosoyama A."/>
            <person name="Uohara A."/>
            <person name="Ohji S."/>
            <person name="Ichikawa N."/>
        </authorList>
    </citation>
    <scope>NUCLEOTIDE SEQUENCE [LARGE SCALE GENOMIC DNA]</scope>
    <source>
        <strain evidence="3 4">NBRC 108950</strain>
    </source>
</reference>
<gene>
    <name evidence="3" type="ORF">RSO01_17180</name>
</gene>
<dbReference type="Gene3D" id="3.40.50.1820">
    <property type="entry name" value="alpha/beta hydrolase"/>
    <property type="match status" value="1"/>
</dbReference>
<dbReference type="InterPro" id="IPR050266">
    <property type="entry name" value="AB_hydrolase_sf"/>
</dbReference>
<feature type="domain" description="AB hydrolase-1" evidence="2">
    <location>
        <begin position="13"/>
        <end position="243"/>
    </location>
</feature>
<evidence type="ECO:0000256" key="1">
    <source>
        <dbReference type="ARBA" id="ARBA00022801"/>
    </source>
</evidence>
<dbReference type="GO" id="GO:0016020">
    <property type="term" value="C:membrane"/>
    <property type="evidence" value="ECO:0007669"/>
    <property type="project" value="TreeGrafter"/>
</dbReference>
<keyword evidence="1 3" id="KW-0378">Hydrolase</keyword>
<dbReference type="InterPro" id="IPR029058">
    <property type="entry name" value="AB_hydrolase_fold"/>
</dbReference>
<dbReference type="Pfam" id="PF00561">
    <property type="entry name" value="Abhydrolase_1"/>
    <property type="match status" value="1"/>
</dbReference>
<dbReference type="Proteomes" id="UP000321058">
    <property type="component" value="Unassembled WGS sequence"/>
</dbReference>
<dbReference type="PRINTS" id="PR00111">
    <property type="entry name" value="ABHYDROLASE"/>
</dbReference>
<dbReference type="RefSeq" id="WP_147148212.1">
    <property type="nucleotide sequence ID" value="NZ_BKAJ01000031.1"/>
</dbReference>
<dbReference type="AlphaFoldDB" id="A0A512N6D2"/>
<comment type="caution">
    <text evidence="3">The sequence shown here is derived from an EMBL/GenBank/DDBJ whole genome shotgun (WGS) entry which is preliminary data.</text>
</comment>
<dbReference type="EMBL" id="BKAJ01000031">
    <property type="protein sequence ID" value="GEP54552.1"/>
    <property type="molecule type" value="Genomic_DNA"/>
</dbReference>
<dbReference type="OrthoDB" id="9804723at2"/>
<proteinExistence type="predicted"/>
<evidence type="ECO:0000313" key="3">
    <source>
        <dbReference type="EMBL" id="GEP54552.1"/>
    </source>
</evidence>
<dbReference type="SUPFAM" id="SSF53474">
    <property type="entry name" value="alpha/beta-Hydrolases"/>
    <property type="match status" value="1"/>
</dbReference>
<evidence type="ECO:0000313" key="4">
    <source>
        <dbReference type="Proteomes" id="UP000321058"/>
    </source>
</evidence>
<dbReference type="GO" id="GO:0016787">
    <property type="term" value="F:hydrolase activity"/>
    <property type="evidence" value="ECO:0007669"/>
    <property type="project" value="UniProtKB-KW"/>
</dbReference>
<dbReference type="InterPro" id="IPR000073">
    <property type="entry name" value="AB_hydrolase_1"/>
</dbReference>
<dbReference type="PANTHER" id="PTHR43798">
    <property type="entry name" value="MONOACYLGLYCEROL LIPASE"/>
    <property type="match status" value="1"/>
</dbReference>
<organism evidence="3 4">
    <name type="scientific">Reyranella soli</name>
    <dbReference type="NCBI Taxonomy" id="1230389"/>
    <lineage>
        <taxon>Bacteria</taxon>
        <taxon>Pseudomonadati</taxon>
        <taxon>Pseudomonadota</taxon>
        <taxon>Alphaproteobacteria</taxon>
        <taxon>Hyphomicrobiales</taxon>
        <taxon>Reyranellaceae</taxon>
        <taxon>Reyranella</taxon>
    </lineage>
</organism>